<dbReference type="InterPro" id="IPR036388">
    <property type="entry name" value="WH-like_DNA-bd_sf"/>
</dbReference>
<accession>A0ABX7X760</accession>
<evidence type="ECO:0000313" key="2">
    <source>
        <dbReference type="Proteomes" id="UP000672027"/>
    </source>
</evidence>
<dbReference type="RefSeq" id="WP_210229624.1">
    <property type="nucleotide sequence ID" value="NZ_CP072800.1"/>
</dbReference>
<organism evidence="1 2">
    <name type="scientific">Candidatus Thiothrix anitrata</name>
    <dbReference type="NCBI Taxonomy" id="2823902"/>
    <lineage>
        <taxon>Bacteria</taxon>
        <taxon>Pseudomonadati</taxon>
        <taxon>Pseudomonadota</taxon>
        <taxon>Gammaproteobacteria</taxon>
        <taxon>Thiotrichales</taxon>
        <taxon>Thiotrichaceae</taxon>
        <taxon>Thiothrix</taxon>
    </lineage>
</organism>
<gene>
    <name evidence="1" type="ORF">J8380_07150</name>
</gene>
<dbReference type="Proteomes" id="UP000672027">
    <property type="component" value="Chromosome"/>
</dbReference>
<dbReference type="EMBL" id="CP072800">
    <property type="protein sequence ID" value="QTR51317.1"/>
    <property type="molecule type" value="Genomic_DNA"/>
</dbReference>
<protein>
    <submittedName>
        <fullName evidence="1">Transcriptional regulator</fullName>
    </submittedName>
</protein>
<sequence length="119" mass="13776">MRTLTIRILDEDAAMQEMQQRFVNTWKTGEYAGEFLTFESPSALFRAITPKRWELISKLQRLGKVSLRELARQTQRDVHRIHDDVNSLKELGIVEQDDKGVSIPYQKIHTDFTLSSLAA</sequence>
<dbReference type="InterPro" id="IPR036390">
    <property type="entry name" value="WH_DNA-bd_sf"/>
</dbReference>
<name>A0ABX7X760_9GAMM</name>
<dbReference type="Pfam" id="PF25212">
    <property type="entry name" value="HVO_A0114"/>
    <property type="match status" value="1"/>
</dbReference>
<evidence type="ECO:0000313" key="1">
    <source>
        <dbReference type="EMBL" id="QTR51317.1"/>
    </source>
</evidence>
<proteinExistence type="predicted"/>
<keyword evidence="2" id="KW-1185">Reference proteome</keyword>
<dbReference type="Gene3D" id="1.10.10.10">
    <property type="entry name" value="Winged helix-like DNA-binding domain superfamily/Winged helix DNA-binding domain"/>
    <property type="match status" value="1"/>
</dbReference>
<reference evidence="1 2" key="1">
    <citation type="submission" date="2021-04" db="EMBL/GenBank/DDBJ databases">
        <title>Genomics, taxonomy and metabolism of representatives of sulfur bacteria of the genus Thiothrix: Thiothrix fructosivorans QT, Thiothrix unzii A1T and three new species, Thiothrix subterranea sp. nov., Thiothrix litoralis sp. nov. and 'Candidatus Thiothrix anitrata' sp. nov.</title>
        <authorList>
            <person name="Ravin N.V."/>
            <person name="Smolyakov D."/>
            <person name="Rudenko T.S."/>
            <person name="Mardanov A.V."/>
            <person name="Beletsky A.V."/>
            <person name="Markov N.D."/>
            <person name="Fomenkov A.I."/>
            <person name="Roberts R.J."/>
            <person name="Karnachuk O.V."/>
            <person name="Novikov A."/>
            <person name="Grabovich M.Y."/>
        </authorList>
    </citation>
    <scope>NUCLEOTIDE SEQUENCE [LARGE SCALE GENOMIC DNA]</scope>
    <source>
        <strain evidence="1 2">A52</strain>
    </source>
</reference>
<dbReference type="SUPFAM" id="SSF46785">
    <property type="entry name" value="Winged helix' DNA-binding domain"/>
    <property type="match status" value="1"/>
</dbReference>